<dbReference type="PANTHER" id="PTHR33452">
    <property type="entry name" value="OXIDOREDUCTASE CATD-RELATED"/>
    <property type="match status" value="1"/>
</dbReference>
<keyword evidence="5 8" id="KW-1133">Transmembrane helix</keyword>
<dbReference type="Pfam" id="PF07681">
    <property type="entry name" value="DoxX"/>
    <property type="match status" value="1"/>
</dbReference>
<gene>
    <name evidence="9" type="ORF">V1Y59_16795</name>
</gene>
<evidence type="ECO:0000256" key="1">
    <source>
        <dbReference type="ARBA" id="ARBA00004651"/>
    </source>
</evidence>
<dbReference type="InterPro" id="IPR032808">
    <property type="entry name" value="DoxX"/>
</dbReference>
<comment type="similarity">
    <text evidence="2">Belongs to the DoxX family.</text>
</comment>
<dbReference type="Proteomes" id="UP001335729">
    <property type="component" value="Unassembled WGS sequence"/>
</dbReference>
<evidence type="ECO:0000256" key="3">
    <source>
        <dbReference type="ARBA" id="ARBA00022475"/>
    </source>
</evidence>
<evidence type="ECO:0000256" key="6">
    <source>
        <dbReference type="ARBA" id="ARBA00023136"/>
    </source>
</evidence>
<feature type="transmembrane region" description="Helical" evidence="8">
    <location>
        <begin position="306"/>
        <end position="329"/>
    </location>
</feature>
<evidence type="ECO:0000313" key="10">
    <source>
        <dbReference type="Proteomes" id="UP001335729"/>
    </source>
</evidence>
<organism evidence="9 10">
    <name type="scientific">Gordonia prachuapensis</name>
    <dbReference type="NCBI Taxonomy" id="3115651"/>
    <lineage>
        <taxon>Bacteria</taxon>
        <taxon>Bacillati</taxon>
        <taxon>Actinomycetota</taxon>
        <taxon>Actinomycetes</taxon>
        <taxon>Mycobacteriales</taxon>
        <taxon>Gordoniaceae</taxon>
        <taxon>Gordonia</taxon>
    </lineage>
</organism>
<feature type="transmembrane region" description="Helical" evidence="8">
    <location>
        <begin position="341"/>
        <end position="360"/>
    </location>
</feature>
<evidence type="ECO:0000256" key="5">
    <source>
        <dbReference type="ARBA" id="ARBA00022989"/>
    </source>
</evidence>
<evidence type="ECO:0000256" key="8">
    <source>
        <dbReference type="SAM" id="Phobius"/>
    </source>
</evidence>
<accession>A0ABU7MYB1</accession>
<proteinExistence type="inferred from homology"/>
<feature type="transmembrane region" description="Helical" evidence="8">
    <location>
        <begin position="372"/>
        <end position="392"/>
    </location>
</feature>
<dbReference type="PANTHER" id="PTHR33452:SF1">
    <property type="entry name" value="INNER MEMBRANE PROTEIN YPHA-RELATED"/>
    <property type="match status" value="1"/>
</dbReference>
<dbReference type="EMBL" id="JAZDUE010000014">
    <property type="protein sequence ID" value="MEE4024744.1"/>
    <property type="molecule type" value="Genomic_DNA"/>
</dbReference>
<evidence type="ECO:0000256" key="7">
    <source>
        <dbReference type="SAM" id="MobiDB-lite"/>
    </source>
</evidence>
<keyword evidence="10" id="KW-1185">Reference proteome</keyword>
<protein>
    <submittedName>
        <fullName evidence="9">DoxX family membrane protein</fullName>
    </submittedName>
</protein>
<dbReference type="RefSeq" id="WP_330506090.1">
    <property type="nucleotide sequence ID" value="NZ_JAZDUE010000014.1"/>
</dbReference>
<comment type="caution">
    <text evidence="9">The sequence shown here is derived from an EMBL/GenBank/DDBJ whole genome shotgun (WGS) entry which is preliminary data.</text>
</comment>
<feature type="compositionally biased region" description="Basic and acidic residues" evidence="7">
    <location>
        <begin position="35"/>
        <end position="44"/>
    </location>
</feature>
<name>A0ABU7MYB1_9ACTN</name>
<evidence type="ECO:0000256" key="4">
    <source>
        <dbReference type="ARBA" id="ARBA00022692"/>
    </source>
</evidence>
<keyword evidence="4 8" id="KW-0812">Transmembrane</keyword>
<evidence type="ECO:0000256" key="2">
    <source>
        <dbReference type="ARBA" id="ARBA00006679"/>
    </source>
</evidence>
<dbReference type="InterPro" id="IPR051907">
    <property type="entry name" value="DoxX-like_oxidoreductase"/>
</dbReference>
<comment type="subcellular location">
    <subcellularLocation>
        <location evidence="1">Cell membrane</location>
        <topology evidence="1">Multi-pass membrane protein</topology>
    </subcellularLocation>
</comment>
<feature type="region of interest" description="Disordered" evidence="7">
    <location>
        <begin position="1"/>
        <end position="129"/>
    </location>
</feature>
<keyword evidence="6 8" id="KW-0472">Membrane</keyword>
<reference evidence="9 10" key="1">
    <citation type="submission" date="2024-01" db="EMBL/GenBank/DDBJ databases">
        <title>Draft genome sequence of Gordonia sp. PKS22-38.</title>
        <authorList>
            <person name="Suphannarot A."/>
            <person name="Mingma R."/>
        </authorList>
    </citation>
    <scope>NUCLEOTIDE SEQUENCE [LARGE SCALE GENOMIC DNA]</scope>
    <source>
        <strain evidence="9 10">PKS22-38</strain>
    </source>
</reference>
<evidence type="ECO:0000313" key="9">
    <source>
        <dbReference type="EMBL" id="MEE4024744.1"/>
    </source>
</evidence>
<feature type="transmembrane region" description="Helical" evidence="8">
    <location>
        <begin position="279"/>
        <end position="299"/>
    </location>
</feature>
<sequence length="406" mass="42178">MSERDPAAGGGSSPYDEPTGEIDLGEAGAQRRRRIPTEERDTFYARHANPGPGGASRVDDLDDIGPDEVATRSMTADSNGPATPTPPPKPPTAPPEADPTPPTEAMIDRRPPGAVEGREPAADDPTARFAVPAADARTTRFAAADEHDPLPPTPTPTEAYLPPTEGYRDASEPYPAAEAYAAVPSDDPAGYEQRDAPVGDERLRSVEEDLADAERRARRGTIDLGLLLLRCAVGVIAMAHGAQKLFGWWNGPRLSGFEDMLVNDANPAIGFQADAARPLAIVGALSETLGGLLLVIGLFTPLAASAVLGVMLVAAAYKATLAGGVWFFATGGGGPGIEYELLLAVCAAAIILTGPGRISIDAPRGWSRRPAWGSAAMLLVGIGAAVAVWLIFNGTNPFESPGNPTG</sequence>
<feature type="compositionally biased region" description="Basic and acidic residues" evidence="7">
    <location>
        <begin position="106"/>
        <end position="121"/>
    </location>
</feature>
<keyword evidence="3" id="KW-1003">Cell membrane</keyword>
<feature type="compositionally biased region" description="Pro residues" evidence="7">
    <location>
        <begin position="83"/>
        <end position="102"/>
    </location>
</feature>